<accession>A0A812YGR4</accession>
<evidence type="ECO:0000313" key="2">
    <source>
        <dbReference type="Proteomes" id="UP000649617"/>
    </source>
</evidence>
<organism evidence="1 2">
    <name type="scientific">Symbiodinium pilosum</name>
    <name type="common">Dinoflagellate</name>
    <dbReference type="NCBI Taxonomy" id="2952"/>
    <lineage>
        <taxon>Eukaryota</taxon>
        <taxon>Sar</taxon>
        <taxon>Alveolata</taxon>
        <taxon>Dinophyceae</taxon>
        <taxon>Suessiales</taxon>
        <taxon>Symbiodiniaceae</taxon>
        <taxon>Symbiodinium</taxon>
    </lineage>
</organism>
<reference evidence="1" key="1">
    <citation type="submission" date="2021-02" db="EMBL/GenBank/DDBJ databases">
        <authorList>
            <person name="Dougan E. K."/>
            <person name="Rhodes N."/>
            <person name="Thang M."/>
            <person name="Chan C."/>
        </authorList>
    </citation>
    <scope>NUCLEOTIDE SEQUENCE</scope>
</reference>
<sequence>MWQNDFWIKDDFVQKFGSRRVKTNNGHFDHLRSKEVLTLEQYLKQNVSEWNLFFADMAYSLQRDVWDSLGAAVEPPPLHGFDARPILSIGTQASSTRAHSHAETWQLLLAGLKAWWLAKPGQSSVAQLQSLCGSPTALL</sequence>
<proteinExistence type="predicted"/>
<dbReference type="AlphaFoldDB" id="A0A812YGR4"/>
<dbReference type="Proteomes" id="UP000649617">
    <property type="component" value="Unassembled WGS sequence"/>
</dbReference>
<protein>
    <submittedName>
        <fullName evidence="1">ATG18A protein</fullName>
    </submittedName>
</protein>
<name>A0A812YGR4_SYMPI</name>
<dbReference type="EMBL" id="CAJNIZ010047549">
    <property type="protein sequence ID" value="CAE7770440.1"/>
    <property type="molecule type" value="Genomic_DNA"/>
</dbReference>
<comment type="caution">
    <text evidence="1">The sequence shown here is derived from an EMBL/GenBank/DDBJ whole genome shotgun (WGS) entry which is preliminary data.</text>
</comment>
<dbReference type="OrthoDB" id="195446at2759"/>
<keyword evidence="2" id="KW-1185">Reference proteome</keyword>
<dbReference type="Gene3D" id="2.60.120.650">
    <property type="entry name" value="Cupin"/>
    <property type="match status" value="1"/>
</dbReference>
<dbReference type="SUPFAM" id="SSF51197">
    <property type="entry name" value="Clavaminate synthase-like"/>
    <property type="match status" value="1"/>
</dbReference>
<evidence type="ECO:0000313" key="1">
    <source>
        <dbReference type="EMBL" id="CAE7770440.1"/>
    </source>
</evidence>
<gene>
    <name evidence="1" type="primary">ATG18A</name>
    <name evidence="1" type="ORF">SPIL2461_LOCUS22688</name>
</gene>